<evidence type="ECO:0000313" key="6">
    <source>
        <dbReference type="Proteomes" id="UP000824219"/>
    </source>
</evidence>
<dbReference type="EMBL" id="JAHKSW010000029">
    <property type="protein sequence ID" value="KAG7313941.1"/>
    <property type="molecule type" value="Genomic_DNA"/>
</dbReference>
<dbReference type="PROSITE" id="PS50041">
    <property type="entry name" value="C_TYPE_LECTIN_2"/>
    <property type="match status" value="1"/>
</dbReference>
<dbReference type="InterPro" id="IPR050111">
    <property type="entry name" value="C-type_lectin/snaclec_domain"/>
</dbReference>
<feature type="coiled-coil region" evidence="3">
    <location>
        <begin position="72"/>
        <end position="99"/>
    </location>
</feature>
<dbReference type="SUPFAM" id="SSF56436">
    <property type="entry name" value="C-type lectin-like"/>
    <property type="match status" value="1"/>
</dbReference>
<dbReference type="InterPro" id="IPR016186">
    <property type="entry name" value="C-type_lectin-like/link_sf"/>
</dbReference>
<protein>
    <recommendedName>
        <fullName evidence="4">C-type lectin domain-containing protein</fullName>
    </recommendedName>
</protein>
<dbReference type="PANTHER" id="PTHR22803">
    <property type="entry name" value="MANNOSE, PHOSPHOLIPASE, LECTIN RECEPTOR RELATED"/>
    <property type="match status" value="1"/>
</dbReference>
<dbReference type="Gene3D" id="3.10.100.10">
    <property type="entry name" value="Mannose-Binding Protein A, subunit A"/>
    <property type="match status" value="1"/>
</dbReference>
<proteinExistence type="predicted"/>
<organism evidence="5 6">
    <name type="scientific">Hemibagrus wyckioides</name>
    <dbReference type="NCBI Taxonomy" id="337641"/>
    <lineage>
        <taxon>Eukaryota</taxon>
        <taxon>Metazoa</taxon>
        <taxon>Chordata</taxon>
        <taxon>Craniata</taxon>
        <taxon>Vertebrata</taxon>
        <taxon>Euteleostomi</taxon>
        <taxon>Actinopterygii</taxon>
        <taxon>Neopterygii</taxon>
        <taxon>Teleostei</taxon>
        <taxon>Ostariophysi</taxon>
        <taxon>Siluriformes</taxon>
        <taxon>Bagridae</taxon>
        <taxon>Hemibagrus</taxon>
    </lineage>
</organism>
<dbReference type="AlphaFoldDB" id="A0A9D3S7D3"/>
<gene>
    <name evidence="5" type="ORF">KOW79_022437</name>
</gene>
<dbReference type="Pfam" id="PF00059">
    <property type="entry name" value="Lectin_C"/>
    <property type="match status" value="1"/>
</dbReference>
<keyword evidence="2" id="KW-1015">Disulfide bond</keyword>
<dbReference type="GO" id="GO:0030246">
    <property type="term" value="F:carbohydrate binding"/>
    <property type="evidence" value="ECO:0007669"/>
    <property type="project" value="UniProtKB-KW"/>
</dbReference>
<dbReference type="Gene3D" id="1.20.5.400">
    <property type="match status" value="1"/>
</dbReference>
<evidence type="ECO:0000256" key="2">
    <source>
        <dbReference type="ARBA" id="ARBA00023157"/>
    </source>
</evidence>
<evidence type="ECO:0000259" key="4">
    <source>
        <dbReference type="PROSITE" id="PS50041"/>
    </source>
</evidence>
<keyword evidence="1" id="KW-0430">Lectin</keyword>
<dbReference type="InterPro" id="IPR033989">
    <property type="entry name" value="CD209-like_CTLD"/>
</dbReference>
<dbReference type="SMART" id="SM00034">
    <property type="entry name" value="CLECT"/>
    <property type="match status" value="1"/>
</dbReference>
<comment type="caution">
    <text evidence="5">The sequence shown here is derived from an EMBL/GenBank/DDBJ whole genome shotgun (WGS) entry which is preliminary data.</text>
</comment>
<accession>A0A9D3S7D3</accession>
<dbReference type="CDD" id="cd03590">
    <property type="entry name" value="CLECT_DC-SIGN_like"/>
    <property type="match status" value="1"/>
</dbReference>
<dbReference type="InterPro" id="IPR001304">
    <property type="entry name" value="C-type_lectin-like"/>
</dbReference>
<dbReference type="Proteomes" id="UP000824219">
    <property type="component" value="Linkage Group LG29"/>
</dbReference>
<sequence>MSESGSVYVNYTEQGGECVRTVAENVVDSQVNNTQRKQQTPRRGLSAKWRTFYSLTTVCAADADCCHSDGEKDHLQTSYIKLTRERDQLKNKLAEIDTQAKLGWRYFNSSFYYISTSRKNWSESRQVCLNRGADLVIINSTEKEEFISLQLGSSRAWIGLSDIEEEGVWKWVDGTPLTTAFWAVGEPNNALDEDCAEIMLVLGWNDLPCSAKNYWICEKMCFSCMGN</sequence>
<dbReference type="OrthoDB" id="8950604at2759"/>
<keyword evidence="6" id="KW-1185">Reference proteome</keyword>
<dbReference type="InterPro" id="IPR016187">
    <property type="entry name" value="CTDL_fold"/>
</dbReference>
<feature type="domain" description="C-type lectin" evidence="4">
    <location>
        <begin position="107"/>
        <end position="218"/>
    </location>
</feature>
<dbReference type="PROSITE" id="PS00615">
    <property type="entry name" value="C_TYPE_LECTIN_1"/>
    <property type="match status" value="1"/>
</dbReference>
<dbReference type="InterPro" id="IPR018378">
    <property type="entry name" value="C-type_lectin_CS"/>
</dbReference>
<evidence type="ECO:0000313" key="5">
    <source>
        <dbReference type="EMBL" id="KAG7313941.1"/>
    </source>
</evidence>
<keyword evidence="3" id="KW-0175">Coiled coil</keyword>
<evidence type="ECO:0000256" key="1">
    <source>
        <dbReference type="ARBA" id="ARBA00022734"/>
    </source>
</evidence>
<name>A0A9D3S7D3_9TELE</name>
<reference evidence="5 6" key="1">
    <citation type="submission" date="2021-06" db="EMBL/GenBank/DDBJ databases">
        <title>Chromosome-level genome assembly of the red-tail catfish (Hemibagrus wyckioides).</title>
        <authorList>
            <person name="Shao F."/>
        </authorList>
    </citation>
    <scope>NUCLEOTIDE SEQUENCE [LARGE SCALE GENOMIC DNA]</scope>
    <source>
        <strain evidence="5">EC202008001</strain>
        <tissue evidence="5">Blood</tissue>
    </source>
</reference>
<evidence type="ECO:0000256" key="3">
    <source>
        <dbReference type="SAM" id="Coils"/>
    </source>
</evidence>